<comment type="caution">
    <text evidence="3">The sequence shown here is derived from an EMBL/GenBank/DDBJ whole genome shotgun (WGS) entry which is preliminary data.</text>
</comment>
<proteinExistence type="predicted"/>
<dbReference type="EMBL" id="PNIX01000089">
    <property type="protein sequence ID" value="PMP83592.1"/>
    <property type="molecule type" value="Genomic_DNA"/>
</dbReference>
<dbReference type="Proteomes" id="UP000236910">
    <property type="component" value="Unassembled WGS sequence"/>
</dbReference>
<evidence type="ECO:0000256" key="1">
    <source>
        <dbReference type="SAM" id="MobiDB-lite"/>
    </source>
</evidence>
<feature type="non-terminal residue" evidence="3">
    <location>
        <position position="1"/>
    </location>
</feature>
<feature type="domain" description="RNA polymerase sigma factor 54 DNA-binding" evidence="2">
    <location>
        <begin position="1"/>
        <end position="23"/>
    </location>
</feature>
<evidence type="ECO:0000313" key="3">
    <source>
        <dbReference type="EMBL" id="PMP83592.1"/>
    </source>
</evidence>
<sequence length="25" mass="3018">DIKRRTVSKYREKLKIPNSSKRKVS</sequence>
<organism evidence="3 4">
    <name type="scientific">Caldisericum exile</name>
    <dbReference type="NCBI Taxonomy" id="693075"/>
    <lineage>
        <taxon>Bacteria</taxon>
        <taxon>Pseudomonadati</taxon>
        <taxon>Caldisericota/Cryosericota group</taxon>
        <taxon>Caldisericota</taxon>
        <taxon>Caldisericia</taxon>
        <taxon>Caldisericales</taxon>
        <taxon>Caldisericaceae</taxon>
        <taxon>Caldisericum</taxon>
    </lineage>
</organism>
<dbReference type="GO" id="GO:0001216">
    <property type="term" value="F:DNA-binding transcription activator activity"/>
    <property type="evidence" value="ECO:0007669"/>
    <property type="project" value="InterPro"/>
</dbReference>
<evidence type="ECO:0000259" key="2">
    <source>
        <dbReference type="Pfam" id="PF04552"/>
    </source>
</evidence>
<name>A0A2J6X8Q4_9BACT</name>
<dbReference type="Gene3D" id="1.10.10.60">
    <property type="entry name" value="Homeodomain-like"/>
    <property type="match status" value="1"/>
</dbReference>
<protein>
    <recommendedName>
        <fullName evidence="2">RNA polymerase sigma factor 54 DNA-binding domain-containing protein</fullName>
    </recommendedName>
</protein>
<feature type="region of interest" description="Disordered" evidence="1">
    <location>
        <begin position="1"/>
        <end position="25"/>
    </location>
</feature>
<reference evidence="3 4" key="1">
    <citation type="submission" date="2018-01" db="EMBL/GenBank/DDBJ databases">
        <title>Metagenomic assembled genomes from two thermal pools in the Uzon Caldera, Kamchatka, Russia.</title>
        <authorList>
            <person name="Wilkins L."/>
            <person name="Ettinger C."/>
        </authorList>
    </citation>
    <scope>NUCLEOTIDE SEQUENCE [LARGE SCALE GENOMIC DNA]</scope>
    <source>
        <strain evidence="3">ARK-10</strain>
    </source>
</reference>
<dbReference type="InterPro" id="IPR007634">
    <property type="entry name" value="RNA_pol_sigma_54_DNA-bd"/>
</dbReference>
<evidence type="ECO:0000313" key="4">
    <source>
        <dbReference type="Proteomes" id="UP000236910"/>
    </source>
</evidence>
<dbReference type="Pfam" id="PF04552">
    <property type="entry name" value="Sigma54_DBD"/>
    <property type="match status" value="1"/>
</dbReference>
<dbReference type="AlphaFoldDB" id="A0A2J6X8Q4"/>
<gene>
    <name evidence="3" type="ORF">C0175_01525</name>
</gene>
<accession>A0A2J6X8Q4</accession>